<dbReference type="Proteomes" id="UP000814140">
    <property type="component" value="Unassembled WGS sequence"/>
</dbReference>
<name>A0ACB8T0R8_9AGAM</name>
<proteinExistence type="predicted"/>
<protein>
    <submittedName>
        <fullName evidence="1">Uncharacterized protein</fullName>
    </submittedName>
</protein>
<dbReference type="EMBL" id="MU277211">
    <property type="protein sequence ID" value="KAI0061755.1"/>
    <property type="molecule type" value="Genomic_DNA"/>
</dbReference>
<evidence type="ECO:0000313" key="2">
    <source>
        <dbReference type="Proteomes" id="UP000814140"/>
    </source>
</evidence>
<gene>
    <name evidence="1" type="ORF">BV25DRAFT_1838902</name>
</gene>
<organism evidence="1 2">
    <name type="scientific">Artomyces pyxidatus</name>
    <dbReference type="NCBI Taxonomy" id="48021"/>
    <lineage>
        <taxon>Eukaryota</taxon>
        <taxon>Fungi</taxon>
        <taxon>Dikarya</taxon>
        <taxon>Basidiomycota</taxon>
        <taxon>Agaricomycotina</taxon>
        <taxon>Agaricomycetes</taxon>
        <taxon>Russulales</taxon>
        <taxon>Auriscalpiaceae</taxon>
        <taxon>Artomyces</taxon>
    </lineage>
</organism>
<reference evidence="1" key="1">
    <citation type="submission" date="2021-03" db="EMBL/GenBank/DDBJ databases">
        <authorList>
            <consortium name="DOE Joint Genome Institute"/>
            <person name="Ahrendt S."/>
            <person name="Looney B.P."/>
            <person name="Miyauchi S."/>
            <person name="Morin E."/>
            <person name="Drula E."/>
            <person name="Courty P.E."/>
            <person name="Chicoki N."/>
            <person name="Fauchery L."/>
            <person name="Kohler A."/>
            <person name="Kuo A."/>
            <person name="Labutti K."/>
            <person name="Pangilinan J."/>
            <person name="Lipzen A."/>
            <person name="Riley R."/>
            <person name="Andreopoulos W."/>
            <person name="He G."/>
            <person name="Johnson J."/>
            <person name="Barry K.W."/>
            <person name="Grigoriev I.V."/>
            <person name="Nagy L."/>
            <person name="Hibbett D."/>
            <person name="Henrissat B."/>
            <person name="Matheny P.B."/>
            <person name="Labbe J."/>
            <person name="Martin F."/>
        </authorList>
    </citation>
    <scope>NUCLEOTIDE SEQUENCE</scope>
    <source>
        <strain evidence="1">HHB10654</strain>
    </source>
</reference>
<keyword evidence="2" id="KW-1185">Reference proteome</keyword>
<sequence length="247" mass="27762">MRISAPLAELSQWPNEHVRASLVLSSAVNHGAPRMPYARKKVLRALLNIATKRQRVIELVPGLARQRGLDPESAVQDLVDGREQAREVRESEPHRSPTTSQKQGPRAPPRSTRGYGREIASGLLVLFEGPALLGRSSCQQERYLARATLAKLADLSGGSRDTRTYPFVRLQVRMVTREALSQHQGRRRLIPGHNGAFERHRSTRVKTGKSWSEQTVHDEEWELTSARCLRSGHYPPESRVLVYPSPC</sequence>
<reference evidence="1" key="2">
    <citation type="journal article" date="2022" name="New Phytol.">
        <title>Evolutionary transition to the ectomycorrhizal habit in the genomes of a hyperdiverse lineage of mushroom-forming fungi.</title>
        <authorList>
            <person name="Looney B."/>
            <person name="Miyauchi S."/>
            <person name="Morin E."/>
            <person name="Drula E."/>
            <person name="Courty P.E."/>
            <person name="Kohler A."/>
            <person name="Kuo A."/>
            <person name="LaButti K."/>
            <person name="Pangilinan J."/>
            <person name="Lipzen A."/>
            <person name="Riley R."/>
            <person name="Andreopoulos W."/>
            <person name="He G."/>
            <person name="Johnson J."/>
            <person name="Nolan M."/>
            <person name="Tritt A."/>
            <person name="Barry K.W."/>
            <person name="Grigoriev I.V."/>
            <person name="Nagy L.G."/>
            <person name="Hibbett D."/>
            <person name="Henrissat B."/>
            <person name="Matheny P.B."/>
            <person name="Labbe J."/>
            <person name="Martin F.M."/>
        </authorList>
    </citation>
    <scope>NUCLEOTIDE SEQUENCE</scope>
    <source>
        <strain evidence="1">HHB10654</strain>
    </source>
</reference>
<comment type="caution">
    <text evidence="1">The sequence shown here is derived from an EMBL/GenBank/DDBJ whole genome shotgun (WGS) entry which is preliminary data.</text>
</comment>
<accession>A0ACB8T0R8</accession>
<evidence type="ECO:0000313" key="1">
    <source>
        <dbReference type="EMBL" id="KAI0061755.1"/>
    </source>
</evidence>